<dbReference type="PANTHER" id="PTHR36439">
    <property type="entry name" value="BLL4334 PROTEIN"/>
    <property type="match status" value="1"/>
</dbReference>
<dbReference type="AlphaFoldDB" id="A0A212JDQ9"/>
<dbReference type="InterPro" id="IPR012545">
    <property type="entry name" value="DUF1697"/>
</dbReference>
<evidence type="ECO:0000313" key="1">
    <source>
        <dbReference type="EMBL" id="SBV97538.1"/>
    </source>
</evidence>
<name>A0A212JDQ9_9BACT</name>
<accession>A0A212JDQ9</accession>
<dbReference type="PIRSF" id="PIRSF008502">
    <property type="entry name" value="UCP008502"/>
    <property type="match status" value="1"/>
</dbReference>
<organism evidence="1">
    <name type="scientific">uncultured Dysgonomonas sp</name>
    <dbReference type="NCBI Taxonomy" id="206096"/>
    <lineage>
        <taxon>Bacteria</taxon>
        <taxon>Pseudomonadati</taxon>
        <taxon>Bacteroidota</taxon>
        <taxon>Bacteroidia</taxon>
        <taxon>Bacteroidales</taxon>
        <taxon>Dysgonomonadaceae</taxon>
        <taxon>Dysgonomonas</taxon>
        <taxon>environmental samples</taxon>
    </lineage>
</organism>
<reference evidence="1" key="1">
    <citation type="submission" date="2016-04" db="EMBL/GenBank/DDBJ databases">
        <authorList>
            <person name="Evans L.H."/>
            <person name="Alamgir A."/>
            <person name="Owens N."/>
            <person name="Weber N.D."/>
            <person name="Virtaneva K."/>
            <person name="Barbian K."/>
            <person name="Babar A."/>
            <person name="Rosenke K."/>
        </authorList>
    </citation>
    <scope>NUCLEOTIDE SEQUENCE</scope>
    <source>
        <strain evidence="1">86-2</strain>
    </source>
</reference>
<dbReference type="RefSeq" id="WP_291124139.1">
    <property type="nucleotide sequence ID" value="NZ_CABTJG010000001.1"/>
</dbReference>
<dbReference type="EMBL" id="FLUL01000001">
    <property type="protein sequence ID" value="SBV97538.1"/>
    <property type="molecule type" value="Genomic_DNA"/>
</dbReference>
<protein>
    <recommendedName>
        <fullName evidence="2">DUF1697 domain-containing protein</fullName>
    </recommendedName>
</protein>
<sequence length="185" mass="21042">MVYIAFLKGINVGGKNIIKMSDLKLMFANMGISDAITYIQSGNILFTSDDTEEALETKIEASIFETFGLNIAVILRTLTELKQLLNCIPFSENDIRYIEQNAEGEVFYLFLYKEALSESSKERISARKQGNDRLEIINRDVYVLFDKTIRNSKLANALQKADEYCTSRNIKTINKLVELGTNNFI</sequence>
<dbReference type="SUPFAM" id="SSF160379">
    <property type="entry name" value="SP0830-like"/>
    <property type="match status" value="1"/>
</dbReference>
<dbReference type="Pfam" id="PF08002">
    <property type="entry name" value="DUF1697"/>
    <property type="match status" value="1"/>
</dbReference>
<dbReference type="Gene3D" id="3.30.70.1280">
    <property type="entry name" value="SP0830-like domains"/>
    <property type="match status" value="1"/>
</dbReference>
<proteinExistence type="predicted"/>
<dbReference type="PANTHER" id="PTHR36439:SF1">
    <property type="entry name" value="DUF1697 DOMAIN-CONTAINING PROTEIN"/>
    <property type="match status" value="1"/>
</dbReference>
<evidence type="ECO:0008006" key="2">
    <source>
        <dbReference type="Google" id="ProtNLM"/>
    </source>
</evidence>
<gene>
    <name evidence="1" type="ORF">KL86DYS2_11290</name>
</gene>